<dbReference type="InterPro" id="IPR037150">
    <property type="entry name" value="H-NS_C_dom_sf"/>
</dbReference>
<dbReference type="InterPro" id="IPR027444">
    <property type="entry name" value="H-NS_C_dom"/>
</dbReference>
<feature type="domain" description="DNA-binding protein H-NS-like C-terminal" evidence="1">
    <location>
        <begin position="49"/>
        <end position="82"/>
    </location>
</feature>
<organism evidence="2 3">
    <name type="scientific">Cupriavidus basilensis</name>
    <dbReference type="NCBI Taxonomy" id="68895"/>
    <lineage>
        <taxon>Bacteria</taxon>
        <taxon>Pseudomonadati</taxon>
        <taxon>Pseudomonadota</taxon>
        <taxon>Betaproteobacteria</taxon>
        <taxon>Burkholderiales</taxon>
        <taxon>Burkholderiaceae</taxon>
        <taxon>Cupriavidus</taxon>
    </lineage>
</organism>
<proteinExistence type="predicted"/>
<evidence type="ECO:0000313" key="3">
    <source>
        <dbReference type="Proteomes" id="UP001216674"/>
    </source>
</evidence>
<accession>A0ABT6B0H3</accession>
<dbReference type="EMBL" id="JARJLM010000574">
    <property type="protein sequence ID" value="MDF3838239.1"/>
    <property type="molecule type" value="Genomic_DNA"/>
</dbReference>
<name>A0ABT6B0H3_9BURK</name>
<dbReference type="Gene3D" id="4.10.430.10">
    <property type="entry name" value="Histone-like protein H-NS, C-terminal domain"/>
    <property type="match status" value="1"/>
</dbReference>
<sequence>MSLEIERAAATVWIRVQMARHGLTLTDLQAAGCFAEKAPPPVPEPARTYRNAEGQKWDGQGEMPVWLQWAVNAGQSPEFFRV</sequence>
<dbReference type="RefSeq" id="WP_276268251.1">
    <property type="nucleotide sequence ID" value="NZ_JARJLM010000574.1"/>
</dbReference>
<gene>
    <name evidence="2" type="ORF">P3W85_35700</name>
</gene>
<dbReference type="Pfam" id="PF00816">
    <property type="entry name" value="Histone_HNS"/>
    <property type="match status" value="1"/>
</dbReference>
<dbReference type="Proteomes" id="UP001216674">
    <property type="component" value="Unassembled WGS sequence"/>
</dbReference>
<evidence type="ECO:0000313" key="2">
    <source>
        <dbReference type="EMBL" id="MDF3838239.1"/>
    </source>
</evidence>
<evidence type="ECO:0000259" key="1">
    <source>
        <dbReference type="Pfam" id="PF00816"/>
    </source>
</evidence>
<protein>
    <submittedName>
        <fullName evidence="2">H-NS family nucleoid-associated regulatory protein</fullName>
    </submittedName>
</protein>
<dbReference type="SUPFAM" id="SSF81273">
    <property type="entry name" value="H-NS histone-like proteins"/>
    <property type="match status" value="1"/>
</dbReference>
<keyword evidence="3" id="KW-1185">Reference proteome</keyword>
<comment type="caution">
    <text evidence="2">The sequence shown here is derived from an EMBL/GenBank/DDBJ whole genome shotgun (WGS) entry which is preliminary data.</text>
</comment>
<reference evidence="2 3" key="1">
    <citation type="submission" date="2023-03" db="EMBL/GenBank/DDBJ databases">
        <title>Draft assemblies of triclosan tolerant bacteria isolated from returned activated sludge.</title>
        <authorList>
            <person name="Van Hamelsveld S."/>
        </authorList>
    </citation>
    <scope>NUCLEOTIDE SEQUENCE [LARGE SCALE GENOMIC DNA]</scope>
    <source>
        <strain evidence="2 3">GW210010_S58</strain>
    </source>
</reference>